<feature type="region of interest" description="Disordered" evidence="2">
    <location>
        <begin position="383"/>
        <end position="426"/>
    </location>
</feature>
<name>A0A0B2RPI8_GLYSO</name>
<dbReference type="GO" id="GO:0016756">
    <property type="term" value="F:glutathione gamma-glutamylcysteinyltransferase activity"/>
    <property type="evidence" value="ECO:0007669"/>
    <property type="project" value="InterPro"/>
</dbReference>
<feature type="compositionally biased region" description="Basic and acidic residues" evidence="2">
    <location>
        <begin position="390"/>
        <end position="399"/>
    </location>
</feature>
<dbReference type="PANTHER" id="PTHR33447:SF19">
    <property type="entry name" value="GLUTATHIONE GAMMA-GLUTAMYLCYSTEINYLTRANSFERASE"/>
    <property type="match status" value="1"/>
</dbReference>
<accession>A0A0B2RPI8</accession>
<evidence type="ECO:0000256" key="1">
    <source>
        <dbReference type="SAM" id="Coils"/>
    </source>
</evidence>
<dbReference type="GO" id="GO:0010273">
    <property type="term" value="P:detoxification of copper ion"/>
    <property type="evidence" value="ECO:0007669"/>
    <property type="project" value="TreeGrafter"/>
</dbReference>
<gene>
    <name evidence="4" type="ORF">glysoja_047167</name>
</gene>
<evidence type="ECO:0000256" key="2">
    <source>
        <dbReference type="SAM" id="MobiDB-lite"/>
    </source>
</evidence>
<dbReference type="GO" id="GO:0046872">
    <property type="term" value="F:metal ion binding"/>
    <property type="evidence" value="ECO:0007669"/>
    <property type="project" value="InterPro"/>
</dbReference>
<sequence length="426" mass="47385">MPKDYLQSCRHEGWSSVAKFLTEDVPQLLKSEDLKDIQEVLSLAFKSPPSELRGLITWIAEVCRQEDGNLTLSEDEKGRLAIKAHILEQIQTTGLFKHVTRWLNSKISCCNSLANLGDKDMLPALTASVCCQAADLLTVCGRLGLSGGKYCSQIDVKHLNADSENPVTLVSGIVTTGGGSEQGVDVLVPLCQREPSRLCLSNEGHCIGMHPSTADVLTVLLLALPLHTWSGIKEEKLRVEALSLLATEDLPPLLQEEIDMTEERLQGVMQELEVAKASEALALEKLKTLTESTMRERALTAQHSSMITISKFEYEYLTNHAALAEKIVDKKVATAEAWIEALKANKKEILMETKIAQRELKESKLEQELEVYTKEKMLSRRVSSSEELDNWPRKREKSSSKNFQRAMSRKSIKLNGTITPARGAKF</sequence>
<dbReference type="EMBL" id="KN649181">
    <property type="protein sequence ID" value="KHN34163.1"/>
    <property type="molecule type" value="Genomic_DNA"/>
</dbReference>
<proteinExistence type="predicted"/>
<dbReference type="Proteomes" id="UP000053555">
    <property type="component" value="Unassembled WGS sequence"/>
</dbReference>
<dbReference type="Pfam" id="PF09328">
    <property type="entry name" value="Phytochelatin_C"/>
    <property type="match status" value="1"/>
</dbReference>
<dbReference type="InterPro" id="IPR040409">
    <property type="entry name" value="PCS-like"/>
</dbReference>
<dbReference type="AlphaFoldDB" id="A0A0B2RPI8"/>
<evidence type="ECO:0000313" key="4">
    <source>
        <dbReference type="EMBL" id="KHN34163.1"/>
    </source>
</evidence>
<evidence type="ECO:0000259" key="3">
    <source>
        <dbReference type="Pfam" id="PF09328"/>
    </source>
</evidence>
<feature type="coiled-coil region" evidence="1">
    <location>
        <begin position="339"/>
        <end position="375"/>
    </location>
</feature>
<keyword evidence="1" id="KW-0175">Coiled coil</keyword>
<keyword evidence="4" id="KW-0808">Transferase</keyword>
<feature type="domain" description="Phytochelatin synthase C-terminal" evidence="3">
    <location>
        <begin position="9"/>
        <end position="258"/>
    </location>
</feature>
<dbReference type="InterPro" id="IPR015407">
    <property type="entry name" value="Phytochelatin_synthase_C"/>
</dbReference>
<dbReference type="PANTHER" id="PTHR33447">
    <property type="entry name" value="GLUTATHIONE GAMMA-GLUTAMYLCYSTEINYLTRANSFERASE"/>
    <property type="match status" value="1"/>
</dbReference>
<reference evidence="4" key="1">
    <citation type="submission" date="2014-07" db="EMBL/GenBank/DDBJ databases">
        <title>Identification of a novel salt tolerance gene in wild soybean by whole-genome sequencing.</title>
        <authorList>
            <person name="Lam H.-M."/>
            <person name="Qi X."/>
            <person name="Li M.-W."/>
            <person name="Liu X."/>
            <person name="Xie M."/>
            <person name="Ni M."/>
            <person name="Xu X."/>
        </authorList>
    </citation>
    <scope>NUCLEOTIDE SEQUENCE [LARGE SCALE GENOMIC DNA]</scope>
    <source>
        <tissue evidence="4">Root</tissue>
    </source>
</reference>
<protein>
    <submittedName>
        <fullName evidence="4">Glutathione gamma-glutamylcysteinyltransferase 3</fullName>
    </submittedName>
</protein>
<organism evidence="4">
    <name type="scientific">Glycine soja</name>
    <name type="common">Wild soybean</name>
    <dbReference type="NCBI Taxonomy" id="3848"/>
    <lineage>
        <taxon>Eukaryota</taxon>
        <taxon>Viridiplantae</taxon>
        <taxon>Streptophyta</taxon>
        <taxon>Embryophyta</taxon>
        <taxon>Tracheophyta</taxon>
        <taxon>Spermatophyta</taxon>
        <taxon>Magnoliopsida</taxon>
        <taxon>eudicotyledons</taxon>
        <taxon>Gunneridae</taxon>
        <taxon>Pentapetalae</taxon>
        <taxon>rosids</taxon>
        <taxon>fabids</taxon>
        <taxon>Fabales</taxon>
        <taxon>Fabaceae</taxon>
        <taxon>Papilionoideae</taxon>
        <taxon>50 kb inversion clade</taxon>
        <taxon>NPAAA clade</taxon>
        <taxon>indigoferoid/millettioid clade</taxon>
        <taxon>Phaseoleae</taxon>
        <taxon>Glycine</taxon>
        <taxon>Glycine subgen. Soja</taxon>
    </lineage>
</organism>
<dbReference type="GO" id="GO:0046938">
    <property type="term" value="P:phytochelatin biosynthetic process"/>
    <property type="evidence" value="ECO:0007669"/>
    <property type="project" value="InterPro"/>
</dbReference>
<dbReference type="GO" id="GO:0098849">
    <property type="term" value="P:cellular detoxification of cadmium ion"/>
    <property type="evidence" value="ECO:0007669"/>
    <property type="project" value="TreeGrafter"/>
</dbReference>